<dbReference type="InterPro" id="IPR036971">
    <property type="entry name" value="PDEase_catalytic_dom_sf"/>
</dbReference>
<dbReference type="AlphaFoldDB" id="A0A132NR21"/>
<evidence type="ECO:0000256" key="1">
    <source>
        <dbReference type="SAM" id="Phobius"/>
    </source>
</evidence>
<keyword evidence="1" id="KW-0472">Membrane</keyword>
<feature type="transmembrane region" description="Helical" evidence="1">
    <location>
        <begin position="144"/>
        <end position="162"/>
    </location>
</feature>
<comment type="caution">
    <text evidence="2">The sequence shown here is derived from an EMBL/GenBank/DDBJ whole genome shotgun (WGS) entry which is preliminary data.</text>
</comment>
<feature type="transmembrane region" description="Helical" evidence="1">
    <location>
        <begin position="110"/>
        <end position="132"/>
    </location>
</feature>
<organism evidence="2 3">
    <name type="scientific">Giardia duodenalis assemblage B</name>
    <dbReference type="NCBI Taxonomy" id="1394984"/>
    <lineage>
        <taxon>Eukaryota</taxon>
        <taxon>Metamonada</taxon>
        <taxon>Diplomonadida</taxon>
        <taxon>Hexamitidae</taxon>
        <taxon>Giardiinae</taxon>
        <taxon>Giardia</taxon>
    </lineage>
</organism>
<feature type="transmembrane region" description="Helical" evidence="1">
    <location>
        <begin position="6"/>
        <end position="24"/>
    </location>
</feature>
<dbReference type="OrthoDB" id="189220at2759"/>
<protein>
    <submittedName>
        <fullName evidence="2">Uncharacterized protein</fullName>
    </submittedName>
</protein>
<dbReference type="GO" id="GO:0007165">
    <property type="term" value="P:signal transduction"/>
    <property type="evidence" value="ECO:0007669"/>
    <property type="project" value="InterPro"/>
</dbReference>
<dbReference type="VEuPathDB" id="GiardiaDB:QR46_3535"/>
<feature type="transmembrane region" description="Helical" evidence="1">
    <location>
        <begin position="182"/>
        <end position="205"/>
    </location>
</feature>
<evidence type="ECO:0000313" key="2">
    <source>
        <dbReference type="EMBL" id="KWX12480.1"/>
    </source>
</evidence>
<dbReference type="EMBL" id="JXTI01000115">
    <property type="protein sequence ID" value="KWX12480.1"/>
    <property type="molecule type" value="Genomic_DNA"/>
</dbReference>
<accession>A0A132NR21</accession>
<dbReference type="PANTHER" id="PTHR11347">
    <property type="entry name" value="CYCLIC NUCLEOTIDE PHOSPHODIESTERASE"/>
    <property type="match status" value="1"/>
</dbReference>
<sequence>MLSPDLIIEAWAIYMLVGMFLYFLPRSLLSRRLAPTSMSQGLGIGFQTLTLSKSSSADTLDDSLSRWFSRMSELSIYISIYKVCLVVLYLVTFILFSLDSYAMLVGAQLRRILCIIFLLRDTVSPVFIHVTILTNCLSNGWSRLYLHVILPLLLPTVIFLIYCELATHSMQAKVFLYSSYTANSISCVLQSVYLFIECALLYSLFRRFRTLERSTLQSDLCLLSSYKFESSALFRSTSLALSLSNSIYGFIIYRTLNLLTLLSIFCGELHPSIYCILITIKFISSLTESPIARFTDKPASFFLPYIIMNPALFKLFLRYSSHTTQALESLLFLYDASLCRLQILNAQTVNYIKESILTLNSRWFQDTQYFPPKVTQKSSEKVLTLLLRSSPSVTLSDLQREALELLSLPEKHAYSFLDEVVIPAFYRSSLGMQVLIINILLCKLSHYDGSYFKKMLSKALKRYEQEEQFPTITEMLESNPLIAFIIPDILSCITSDTTYSLQSSTQFEHISTQIGYFGRRSCFFKSCLLRQLSNIVEYILNTKGPGSITSKRLISSIEELECVDLQHRLFSLASSFSLEYIKQIIHPIAGTRNRTSYKNILSKCNPQSTVLPTRDSSSLLCFYTSLSSDSTDLTKSVDEFLSTTFCPRPSFDNMEKLKEIEGSNNRLNLDAKPFIGNYLVKQIIQLKQPIHALFKDLDEREKRNFRSLCIPKHAFFNTEAFILSLNSYVDCSFWPLFQDESFCGTKTLSFQFAHSRDGTEKSPRMILRAATVSPRKHQVMIISNHIKLFRLIYSVFHHLDLITDFHLPPGAISTLCLWLTSDETNIYYNSSIVIYFIRTAFLFLYSIEHDAPGFLPKHAILAMLLSVLCSTYKHPGLSNSALISSAHWLADLYADHAPSTSFCTAAGWISIVQSGLLAHSDLITRKRIRSFYLIFSKSFSNDISIMNYHDVLQSLTNKHIDTELEAFKIKLCNLFISFLTFSVQAYNKATSLHLSVSKHLDLEEEKQLLFYIMLKQGVYQNKHMHLLETITLYETAGLTNLSLPILMLLKESLNLISVSYQVPFEYVLKQVELFIRHTSASANMWSCMLK</sequence>
<feature type="transmembrane region" description="Helical" evidence="1">
    <location>
        <begin position="74"/>
        <end position="98"/>
    </location>
</feature>
<reference evidence="2 3" key="1">
    <citation type="journal article" date="2015" name="Mol. Biochem. Parasitol.">
        <title>Identification of polymorphic genes for use in assemblage B genotyping assays through comparative genomics of multiple assemblage B Giardia duodenalis isolates.</title>
        <authorList>
            <person name="Wielinga C."/>
            <person name="Thompson R.C."/>
            <person name="Monis P."/>
            <person name="Ryan U."/>
        </authorList>
    </citation>
    <scope>NUCLEOTIDE SEQUENCE [LARGE SCALE GENOMIC DNA]</scope>
    <source>
        <strain evidence="2 3">BAH15c1</strain>
    </source>
</reference>
<dbReference type="Gene3D" id="1.10.1300.10">
    <property type="entry name" value="3'5'-cyclic nucleotide phosphodiesterase, catalytic domain"/>
    <property type="match status" value="1"/>
</dbReference>
<gene>
    <name evidence="2" type="ORF">QR46_3535</name>
</gene>
<feature type="transmembrane region" description="Helical" evidence="1">
    <location>
        <begin position="259"/>
        <end position="280"/>
    </location>
</feature>
<keyword evidence="1" id="KW-1133">Transmembrane helix</keyword>
<dbReference type="Proteomes" id="UP000070089">
    <property type="component" value="Unassembled WGS sequence"/>
</dbReference>
<evidence type="ECO:0000313" key="3">
    <source>
        <dbReference type="Proteomes" id="UP000070089"/>
    </source>
</evidence>
<proteinExistence type="predicted"/>
<name>A0A132NR21_GIAIN</name>
<dbReference type="GO" id="GO:0004114">
    <property type="term" value="F:3',5'-cyclic-nucleotide phosphodiesterase activity"/>
    <property type="evidence" value="ECO:0007669"/>
    <property type="project" value="InterPro"/>
</dbReference>
<keyword evidence="1" id="KW-0812">Transmembrane</keyword>
<dbReference type="SUPFAM" id="SSF109604">
    <property type="entry name" value="HD-domain/PDEase-like"/>
    <property type="match status" value="1"/>
</dbReference>